<evidence type="ECO:0000256" key="2">
    <source>
        <dbReference type="ARBA" id="ARBA00023015"/>
    </source>
</evidence>
<evidence type="ECO:0000313" key="8">
    <source>
        <dbReference type="EMBL" id="OTG05919.1"/>
    </source>
</evidence>
<evidence type="ECO:0000259" key="6">
    <source>
        <dbReference type="PROSITE" id="PS50863"/>
    </source>
</evidence>
<evidence type="ECO:0000313" key="7">
    <source>
        <dbReference type="EMBL" id="KAF5779341.1"/>
    </source>
</evidence>
<keyword evidence="5" id="KW-0539">Nucleus</keyword>
<dbReference type="Proteomes" id="UP000215914">
    <property type="component" value="Chromosome 12"/>
</dbReference>
<dbReference type="CDD" id="cd10017">
    <property type="entry name" value="B3_DNA"/>
    <property type="match status" value="1"/>
</dbReference>
<keyword evidence="3 8" id="KW-0238">DNA-binding</keyword>
<feature type="domain" description="TF-B3" evidence="6">
    <location>
        <begin position="125"/>
        <end position="202"/>
    </location>
</feature>
<keyword evidence="4" id="KW-0804">Transcription</keyword>
<organism evidence="8 9">
    <name type="scientific">Helianthus annuus</name>
    <name type="common">Common sunflower</name>
    <dbReference type="NCBI Taxonomy" id="4232"/>
    <lineage>
        <taxon>Eukaryota</taxon>
        <taxon>Viridiplantae</taxon>
        <taxon>Streptophyta</taxon>
        <taxon>Embryophyta</taxon>
        <taxon>Tracheophyta</taxon>
        <taxon>Spermatophyta</taxon>
        <taxon>Magnoliopsida</taxon>
        <taxon>eudicotyledons</taxon>
        <taxon>Gunneridae</taxon>
        <taxon>Pentapetalae</taxon>
        <taxon>asterids</taxon>
        <taxon>campanulids</taxon>
        <taxon>Asterales</taxon>
        <taxon>Asteraceae</taxon>
        <taxon>Asteroideae</taxon>
        <taxon>Heliantheae alliance</taxon>
        <taxon>Heliantheae</taxon>
        <taxon>Helianthus</taxon>
    </lineage>
</organism>
<dbReference type="Gramene" id="mRNA:HanXRQr2_Chr12g0558221">
    <property type="protein sequence ID" value="mRNA:HanXRQr2_Chr12g0558221"/>
    <property type="gene ID" value="HanXRQr2_Chr12g0558221"/>
</dbReference>
<proteinExistence type="predicted"/>
<reference evidence="7" key="3">
    <citation type="submission" date="2020-06" db="EMBL/GenBank/DDBJ databases">
        <title>Helianthus annuus Genome sequencing and assembly Release 2.</title>
        <authorList>
            <person name="Gouzy J."/>
            <person name="Langlade N."/>
            <person name="Munos S."/>
        </authorList>
    </citation>
    <scope>NUCLEOTIDE SEQUENCE</scope>
    <source>
        <tissue evidence="7">Leaves</tissue>
    </source>
</reference>
<accession>A0A251T541</accession>
<dbReference type="InterPro" id="IPR003340">
    <property type="entry name" value="B3_DNA-bd"/>
</dbReference>
<dbReference type="OrthoDB" id="1909330at2759"/>
<dbReference type="AlphaFoldDB" id="A0A251T541"/>
<dbReference type="Gene3D" id="2.40.330.10">
    <property type="entry name" value="DNA-binding pseudobarrel domain"/>
    <property type="match status" value="1"/>
</dbReference>
<keyword evidence="9" id="KW-1185">Reference proteome</keyword>
<dbReference type="PANTHER" id="PTHR31391">
    <property type="entry name" value="B3 DOMAIN-CONTAINING PROTEIN OS11G0197600-RELATED"/>
    <property type="match status" value="1"/>
</dbReference>
<protein>
    <submittedName>
        <fullName evidence="8">Putative DNA-binding pseudobarrel domain-containing protein</fullName>
    </submittedName>
    <submittedName>
        <fullName evidence="7">Transcription factor B3-Domain family</fullName>
    </submittedName>
</protein>
<dbReference type="PROSITE" id="PS50863">
    <property type="entry name" value="B3"/>
    <property type="match status" value="1"/>
</dbReference>
<reference evidence="7 9" key="1">
    <citation type="journal article" date="2017" name="Nature">
        <title>The sunflower genome provides insights into oil metabolism, flowering and Asterid evolution.</title>
        <authorList>
            <person name="Badouin H."/>
            <person name="Gouzy J."/>
            <person name="Grassa C.J."/>
            <person name="Murat F."/>
            <person name="Staton S.E."/>
            <person name="Cottret L."/>
            <person name="Lelandais-Briere C."/>
            <person name="Owens G.L."/>
            <person name="Carrere S."/>
            <person name="Mayjonade B."/>
            <person name="Legrand L."/>
            <person name="Gill N."/>
            <person name="Kane N.C."/>
            <person name="Bowers J.E."/>
            <person name="Hubner S."/>
            <person name="Bellec A."/>
            <person name="Berard A."/>
            <person name="Berges H."/>
            <person name="Blanchet N."/>
            <person name="Boniface M.C."/>
            <person name="Brunel D."/>
            <person name="Catrice O."/>
            <person name="Chaidir N."/>
            <person name="Claudel C."/>
            <person name="Donnadieu C."/>
            <person name="Faraut T."/>
            <person name="Fievet G."/>
            <person name="Helmstetter N."/>
            <person name="King M."/>
            <person name="Knapp S.J."/>
            <person name="Lai Z."/>
            <person name="Le Paslier M.C."/>
            <person name="Lippi Y."/>
            <person name="Lorenzon L."/>
            <person name="Mandel J.R."/>
            <person name="Marage G."/>
            <person name="Marchand G."/>
            <person name="Marquand E."/>
            <person name="Bret-Mestries E."/>
            <person name="Morien E."/>
            <person name="Nambeesan S."/>
            <person name="Nguyen T."/>
            <person name="Pegot-Espagnet P."/>
            <person name="Pouilly N."/>
            <person name="Raftis F."/>
            <person name="Sallet E."/>
            <person name="Schiex T."/>
            <person name="Thomas J."/>
            <person name="Vandecasteele C."/>
            <person name="Vares D."/>
            <person name="Vear F."/>
            <person name="Vautrin S."/>
            <person name="Crespi M."/>
            <person name="Mangin B."/>
            <person name="Burke J.M."/>
            <person name="Salse J."/>
            <person name="Munos S."/>
            <person name="Vincourt P."/>
            <person name="Rieseberg L.H."/>
            <person name="Langlade N.B."/>
        </authorList>
    </citation>
    <scope>NUCLEOTIDE SEQUENCE [LARGE SCALE GENOMIC DNA]</scope>
    <source>
        <strain evidence="9">cv. SF193</strain>
        <tissue evidence="7">Leaves</tissue>
    </source>
</reference>
<dbReference type="Pfam" id="PF02362">
    <property type="entry name" value="B3"/>
    <property type="match status" value="1"/>
</dbReference>
<dbReference type="InParanoid" id="A0A251T541"/>
<evidence type="ECO:0000256" key="1">
    <source>
        <dbReference type="ARBA" id="ARBA00004123"/>
    </source>
</evidence>
<evidence type="ECO:0000313" key="9">
    <source>
        <dbReference type="Proteomes" id="UP000215914"/>
    </source>
</evidence>
<evidence type="ECO:0000256" key="3">
    <source>
        <dbReference type="ARBA" id="ARBA00023125"/>
    </source>
</evidence>
<evidence type="ECO:0000256" key="5">
    <source>
        <dbReference type="ARBA" id="ARBA00023242"/>
    </source>
</evidence>
<dbReference type="SUPFAM" id="SSF101936">
    <property type="entry name" value="DNA-binding pseudobarrel domain"/>
    <property type="match status" value="1"/>
</dbReference>
<name>A0A251T541_HELAN</name>
<gene>
    <name evidence="8" type="ORF">HannXRQ_Chr12g0378961</name>
    <name evidence="7" type="ORF">HanXRQr2_Chr12g0558221</name>
</gene>
<dbReference type="EMBL" id="CM007901">
    <property type="protein sequence ID" value="OTG05919.1"/>
    <property type="molecule type" value="Genomic_DNA"/>
</dbReference>
<reference evidence="8" key="2">
    <citation type="submission" date="2017-02" db="EMBL/GenBank/DDBJ databases">
        <title>Sunflower complete genome.</title>
        <authorList>
            <person name="Langlade N."/>
            <person name="Munos S."/>
        </authorList>
    </citation>
    <scope>NUCLEOTIDE SEQUENCE [LARGE SCALE GENOMIC DNA]</scope>
    <source>
        <tissue evidence="8">Leaves</tissue>
    </source>
</reference>
<dbReference type="InterPro" id="IPR044837">
    <property type="entry name" value="REM16-like"/>
</dbReference>
<keyword evidence="2" id="KW-0805">Transcription regulation</keyword>
<dbReference type="PANTHER" id="PTHR31391:SF107">
    <property type="entry name" value="DNA-BINDING PSEUDOBARREL DOMAIN-CONTAINING PROTEIN-RELATED"/>
    <property type="match status" value="1"/>
</dbReference>
<dbReference type="STRING" id="4232.A0A251T541"/>
<dbReference type="InterPro" id="IPR015300">
    <property type="entry name" value="DNA-bd_pseudobarrel_sf"/>
</dbReference>
<dbReference type="GO" id="GO:0005634">
    <property type="term" value="C:nucleus"/>
    <property type="evidence" value="ECO:0007669"/>
    <property type="project" value="UniProtKB-SubCell"/>
</dbReference>
<dbReference type="EMBL" id="MNCJ02000327">
    <property type="protein sequence ID" value="KAF5779341.1"/>
    <property type="molecule type" value="Genomic_DNA"/>
</dbReference>
<comment type="subcellular location">
    <subcellularLocation>
        <location evidence="1">Nucleus</location>
    </subcellularLocation>
</comment>
<dbReference type="GO" id="GO:0003677">
    <property type="term" value="F:DNA binding"/>
    <property type="evidence" value="ECO:0007669"/>
    <property type="project" value="UniProtKB-KW"/>
</dbReference>
<dbReference type="SMART" id="SM01019">
    <property type="entry name" value="B3"/>
    <property type="match status" value="1"/>
</dbReference>
<sequence>MVVSNESYEELRKRRMEENKRRMEELHLHQLTQALKPTKPPPMKRTQRRKIVTEMVEVRRSNRVANKPAPVFNQSVAQDSSRSTAMISSRSTAMIKAEGVRSSLGTEHPSCIKRLKGHVLIAYDMAFPTTFWKLFVLPKVDSEMVIEDENGEIHHVKYKAKICRLTAGWRKFVAEHNLLVGDVLVFHLVEPYRFKVYIVRANDPEKEDDLITRLNLEALSKPNLPFQELVAFKDFHVMVNGVCIDSELPDDVKMNYFKLCKDRKEFLHDCLPEKFYHKLVAGMIGEIVNIANEINNFKLTTTKEELDAWDNTLRSFSQMGMKVGFLRQKIATRV</sequence>
<evidence type="ECO:0000256" key="4">
    <source>
        <dbReference type="ARBA" id="ARBA00023163"/>
    </source>
</evidence>